<organism evidence="2 3">
    <name type="scientific">Ajellomyces capsulatus (strain G186AR / H82 / ATCC MYA-2454 / RMSCC 2432)</name>
    <name type="common">Darling's disease fungus</name>
    <name type="synonym">Histoplasma capsulatum</name>
    <dbReference type="NCBI Taxonomy" id="447093"/>
    <lineage>
        <taxon>Eukaryota</taxon>
        <taxon>Fungi</taxon>
        <taxon>Dikarya</taxon>
        <taxon>Ascomycota</taxon>
        <taxon>Pezizomycotina</taxon>
        <taxon>Eurotiomycetes</taxon>
        <taxon>Eurotiomycetidae</taxon>
        <taxon>Onygenales</taxon>
        <taxon>Ajellomycetaceae</taxon>
        <taxon>Histoplasma</taxon>
    </lineage>
</organism>
<name>C0NMV3_AJECG</name>
<reference evidence="2" key="1">
    <citation type="submission" date="2009-02" db="EMBL/GenBank/DDBJ databases">
        <title>The Genome Sequence of Ajellomyces capsulatus strain G186AR.</title>
        <authorList>
            <consortium name="The Broad Institute Genome Sequencing Platform"/>
            <person name="Champion M."/>
            <person name="Cuomo C."/>
            <person name="Ma L.-J."/>
            <person name="Henn M.R."/>
            <person name="Sil A."/>
            <person name="Goldman B."/>
            <person name="Young S.K."/>
            <person name="Kodira C.D."/>
            <person name="Zeng Q."/>
            <person name="Koehrsen M."/>
            <person name="Alvarado L."/>
            <person name="Berlin A."/>
            <person name="Borenstein D."/>
            <person name="Chen Z."/>
            <person name="Engels R."/>
            <person name="Freedman E."/>
            <person name="Gellesch M."/>
            <person name="Goldberg J."/>
            <person name="Griggs A."/>
            <person name="Gujja S."/>
            <person name="Heiman D."/>
            <person name="Hepburn T."/>
            <person name="Howarth C."/>
            <person name="Jen D."/>
            <person name="Larson L."/>
            <person name="Lewis B."/>
            <person name="Mehta T."/>
            <person name="Park D."/>
            <person name="Pearson M."/>
            <person name="Roberts A."/>
            <person name="Saif S."/>
            <person name="Shea T."/>
            <person name="Shenoy N."/>
            <person name="Sisk P."/>
            <person name="Stolte C."/>
            <person name="Sykes S."/>
            <person name="Walk T."/>
            <person name="White J."/>
            <person name="Yandava C."/>
            <person name="Klein B."/>
            <person name="McEwen J.G."/>
            <person name="Puccia R."/>
            <person name="Goldman G.H."/>
            <person name="Felipe M.S."/>
            <person name="Nino-Vega G."/>
            <person name="San-Blas G."/>
            <person name="Taylor J."/>
            <person name="Mendoza L."/>
            <person name="Galagan J."/>
            <person name="Nusbaum C."/>
            <person name="Birren B."/>
        </authorList>
    </citation>
    <scope>NUCLEOTIDE SEQUENCE</scope>
    <source>
        <strain evidence="2">G186AR</strain>
    </source>
</reference>
<feature type="region of interest" description="Disordered" evidence="1">
    <location>
        <begin position="105"/>
        <end position="124"/>
    </location>
</feature>
<dbReference type="GeneID" id="69037096"/>
<accession>C0NMV3</accession>
<dbReference type="InParanoid" id="C0NMV3"/>
<evidence type="ECO:0000313" key="2">
    <source>
        <dbReference type="EMBL" id="EEH07201.1"/>
    </source>
</evidence>
<proteinExistence type="predicted"/>
<dbReference type="HOGENOM" id="CLU_966331_0_0_1"/>
<sequence length="288" mass="33498">MDRGNFISRVRVRVRDYGWCLLERSSMILEPLEHLFRQYESDPFPALSVFQFFGNEWKSSEHAFEIYYHMLSLSVAITRTLDEGEFSPRLITPFISASAQQITQLSNSNEPTSHRGGQEQSRTVIPTKSIRHHGNRPLLQYSMSLQASEERLRSYKLLPPQHLKLFRGSEKLRTRPIWFSRFKENDNSKLQRYPLLCDFDVYKYGQEKHHNLGKATHSQSNNRRTMGQFCCARHGLNHEYLVRRCGTKVLAQTRNFDGSLKSSMLPVGNPSQTGGEFRGTMSKLWFSN</sequence>
<protein>
    <submittedName>
        <fullName evidence="2">Uncharacterized protein</fullName>
    </submittedName>
</protein>
<dbReference type="EMBL" id="GG663367">
    <property type="protein sequence ID" value="EEH07201.1"/>
    <property type="molecule type" value="Genomic_DNA"/>
</dbReference>
<dbReference type="Proteomes" id="UP000001631">
    <property type="component" value="Unassembled WGS sequence"/>
</dbReference>
<dbReference type="RefSeq" id="XP_045287682.1">
    <property type="nucleotide sequence ID" value="XM_045431129.1"/>
</dbReference>
<keyword evidence="3" id="KW-1185">Reference proteome</keyword>
<gene>
    <name evidence="2" type="ORF">HCBG_04080</name>
</gene>
<evidence type="ECO:0000313" key="3">
    <source>
        <dbReference type="Proteomes" id="UP000001631"/>
    </source>
</evidence>
<evidence type="ECO:0000256" key="1">
    <source>
        <dbReference type="SAM" id="MobiDB-lite"/>
    </source>
</evidence>
<dbReference type="AlphaFoldDB" id="C0NMV3"/>